<dbReference type="EMBL" id="PEXV01000126">
    <property type="protein sequence ID" value="PIS41304.1"/>
    <property type="molecule type" value="Genomic_DNA"/>
</dbReference>
<evidence type="ECO:0000313" key="2">
    <source>
        <dbReference type="Proteomes" id="UP000228711"/>
    </source>
</evidence>
<sequence>MTSVIVAKKREGESSESLLRRFSRKVQSSGLLIRTKKGQHFVREKSRNLRREDAVQRTLIRKKNDYLRKIGKLEDKPMRGGRK</sequence>
<evidence type="ECO:0000313" key="1">
    <source>
        <dbReference type="EMBL" id="PIS41304.1"/>
    </source>
</evidence>
<name>A0A2H0YS33_9BACT</name>
<keyword evidence="1" id="KW-0687">Ribonucleoprotein</keyword>
<dbReference type="Proteomes" id="UP000228711">
    <property type="component" value="Unassembled WGS sequence"/>
</dbReference>
<organism evidence="1 2">
    <name type="scientific">Candidatus Kerfeldbacteria bacterium CG08_land_8_20_14_0_20_42_7</name>
    <dbReference type="NCBI Taxonomy" id="2014245"/>
    <lineage>
        <taxon>Bacteria</taxon>
        <taxon>Candidatus Kerfeldiibacteriota</taxon>
    </lineage>
</organism>
<gene>
    <name evidence="1" type="ORF">COT25_03815</name>
</gene>
<dbReference type="AlphaFoldDB" id="A0A2H0YS33"/>
<protein>
    <submittedName>
        <fullName evidence="1">30S ribosomal protein S21</fullName>
    </submittedName>
</protein>
<dbReference type="GO" id="GO:0005840">
    <property type="term" value="C:ribosome"/>
    <property type="evidence" value="ECO:0007669"/>
    <property type="project" value="UniProtKB-KW"/>
</dbReference>
<keyword evidence="1" id="KW-0689">Ribosomal protein</keyword>
<accession>A0A2H0YS33</accession>
<comment type="caution">
    <text evidence="1">The sequence shown here is derived from an EMBL/GenBank/DDBJ whole genome shotgun (WGS) entry which is preliminary data.</text>
</comment>
<reference evidence="2" key="1">
    <citation type="submission" date="2017-09" db="EMBL/GenBank/DDBJ databases">
        <title>Depth-based differentiation of microbial function through sediment-hosted aquifers and enrichment of novel symbionts in the deep terrestrial subsurface.</title>
        <authorList>
            <person name="Probst A.J."/>
            <person name="Ladd B."/>
            <person name="Jarett J.K."/>
            <person name="Geller-Mcgrath D.E."/>
            <person name="Sieber C.M.K."/>
            <person name="Emerson J.B."/>
            <person name="Anantharaman K."/>
            <person name="Thomas B.C."/>
            <person name="Malmstrom R."/>
            <person name="Stieglmeier M."/>
            <person name="Klingl A."/>
            <person name="Woyke T."/>
            <person name="Ryan C.M."/>
            <person name="Banfield J.F."/>
        </authorList>
    </citation>
    <scope>NUCLEOTIDE SEQUENCE [LARGE SCALE GENOMIC DNA]</scope>
</reference>
<proteinExistence type="predicted"/>